<organism evidence="2 3">
    <name type="scientific">Kibdelosporangium lantanae</name>
    <dbReference type="NCBI Taxonomy" id="1497396"/>
    <lineage>
        <taxon>Bacteria</taxon>
        <taxon>Bacillati</taxon>
        <taxon>Actinomycetota</taxon>
        <taxon>Actinomycetes</taxon>
        <taxon>Pseudonocardiales</taxon>
        <taxon>Pseudonocardiaceae</taxon>
        <taxon>Kibdelosporangium</taxon>
    </lineage>
</organism>
<evidence type="ECO:0000313" key="2">
    <source>
        <dbReference type="EMBL" id="MFD1046686.1"/>
    </source>
</evidence>
<dbReference type="EMBL" id="JBHTIS010000752">
    <property type="protein sequence ID" value="MFD1046686.1"/>
    <property type="molecule type" value="Genomic_DNA"/>
</dbReference>
<feature type="compositionally biased region" description="Basic and acidic residues" evidence="1">
    <location>
        <begin position="86"/>
        <end position="97"/>
    </location>
</feature>
<evidence type="ECO:0000256" key="1">
    <source>
        <dbReference type="SAM" id="MobiDB-lite"/>
    </source>
</evidence>
<evidence type="ECO:0000313" key="3">
    <source>
        <dbReference type="Proteomes" id="UP001597045"/>
    </source>
</evidence>
<feature type="region of interest" description="Disordered" evidence="1">
    <location>
        <begin position="1"/>
        <end position="20"/>
    </location>
</feature>
<comment type="caution">
    <text evidence="2">The sequence shown here is derived from an EMBL/GenBank/DDBJ whole genome shotgun (WGS) entry which is preliminary data.</text>
</comment>
<sequence length="126" mass="13395">MLDHHQHVHVDSGERDGFEEVTGQQDLGLRAEELGPGAGRTFRCGVDAGVGEDLPHGRCGNLDAKDEGFAVDAAITPARVLLRQAQDQDSHRPDGARPSRAFRSGHLGVVSPEQVAVPAQDGVRAD</sequence>
<dbReference type="Proteomes" id="UP001597045">
    <property type="component" value="Unassembled WGS sequence"/>
</dbReference>
<reference evidence="3" key="1">
    <citation type="journal article" date="2019" name="Int. J. Syst. Evol. Microbiol.">
        <title>The Global Catalogue of Microorganisms (GCM) 10K type strain sequencing project: providing services to taxonomists for standard genome sequencing and annotation.</title>
        <authorList>
            <consortium name="The Broad Institute Genomics Platform"/>
            <consortium name="The Broad Institute Genome Sequencing Center for Infectious Disease"/>
            <person name="Wu L."/>
            <person name="Ma J."/>
        </authorList>
    </citation>
    <scope>NUCLEOTIDE SEQUENCE [LARGE SCALE GENOMIC DNA]</scope>
    <source>
        <strain evidence="3">JCM 31486</strain>
    </source>
</reference>
<protein>
    <submittedName>
        <fullName evidence="2">Uncharacterized protein</fullName>
    </submittedName>
</protein>
<gene>
    <name evidence="2" type="ORF">ACFQ1S_14560</name>
</gene>
<feature type="region of interest" description="Disordered" evidence="1">
    <location>
        <begin position="84"/>
        <end position="126"/>
    </location>
</feature>
<name>A0ABW3M7V9_9PSEU</name>
<feature type="compositionally biased region" description="Basic and acidic residues" evidence="1">
    <location>
        <begin position="1"/>
        <end position="18"/>
    </location>
</feature>
<proteinExistence type="predicted"/>
<keyword evidence="3" id="KW-1185">Reference proteome</keyword>
<accession>A0ABW3M7V9</accession>